<protein>
    <recommendedName>
        <fullName evidence="3">Nucleotidyltransferase family protein</fullName>
    </recommendedName>
</protein>
<organism evidence="1 2">
    <name type="scientific">Rhodoferax aquaticus</name>
    <dbReference type="NCBI Taxonomy" id="2527691"/>
    <lineage>
        <taxon>Bacteria</taxon>
        <taxon>Pseudomonadati</taxon>
        <taxon>Pseudomonadota</taxon>
        <taxon>Betaproteobacteria</taxon>
        <taxon>Burkholderiales</taxon>
        <taxon>Comamonadaceae</taxon>
        <taxon>Rhodoferax</taxon>
    </lineage>
</organism>
<reference evidence="2" key="1">
    <citation type="submission" date="2019-02" db="EMBL/GenBank/DDBJ databases">
        <title>Complete genome sequence of Rhodoferax sp. Gr-4.</title>
        <authorList>
            <person name="Jin L."/>
        </authorList>
    </citation>
    <scope>NUCLEOTIDE SEQUENCE [LARGE SCALE GENOMIC DNA]</scope>
    <source>
        <strain evidence="2">Gr-4</strain>
    </source>
</reference>
<gene>
    <name evidence="1" type="ORF">EXZ61_13115</name>
</gene>
<accession>A0A515EQU5</accession>
<dbReference type="EMBL" id="CP036282">
    <property type="protein sequence ID" value="QDL55029.1"/>
    <property type="molecule type" value="Genomic_DNA"/>
</dbReference>
<dbReference type="RefSeq" id="WP_142812189.1">
    <property type="nucleotide sequence ID" value="NZ_CP036282.1"/>
</dbReference>
<sequence length="201" mass="23182">MPPTLDEFKQLLATKQVREIAEEIVIGGDAIHVSNEQLQFIQDEICAKFGLVKNDLTLHVVGSAKLGYSIVEKTGQESGFKPRYRSYRHGQSDVDIAVVSGKLFQILWHELAVYSHGSRPFPWESKRLGDYMLIGWLRPDHFPKIPSPSKLASWSEVFRSLSTNHRLDYKKYSGGLYFSRQHLLRYHERAILECQHLENKL</sequence>
<name>A0A515EQU5_9BURK</name>
<dbReference type="Proteomes" id="UP000317365">
    <property type="component" value="Chromosome"/>
</dbReference>
<dbReference type="AlphaFoldDB" id="A0A515EQU5"/>
<evidence type="ECO:0000313" key="2">
    <source>
        <dbReference type="Proteomes" id="UP000317365"/>
    </source>
</evidence>
<evidence type="ECO:0008006" key="3">
    <source>
        <dbReference type="Google" id="ProtNLM"/>
    </source>
</evidence>
<reference evidence="2" key="2">
    <citation type="journal article" date="2020" name="Int. J. Syst. Evol. Microbiol.">
        <title>Genomic insights into a novel species Rhodoferax aquaticus sp. nov., isolated from freshwater.</title>
        <authorList>
            <person name="Li T."/>
            <person name="Zhuo Y."/>
            <person name="Jin C.Z."/>
            <person name="Wu X."/>
            <person name="Ko S.R."/>
            <person name="Jin F.J."/>
            <person name="Ahn C.Y."/>
            <person name="Oh H.M."/>
            <person name="Lee H.G."/>
            <person name="Jin L."/>
        </authorList>
    </citation>
    <scope>NUCLEOTIDE SEQUENCE [LARGE SCALE GENOMIC DNA]</scope>
    <source>
        <strain evidence="2">Gr-4</strain>
    </source>
</reference>
<evidence type="ECO:0000313" key="1">
    <source>
        <dbReference type="EMBL" id="QDL55029.1"/>
    </source>
</evidence>
<proteinExistence type="predicted"/>
<dbReference type="KEGG" id="rhg:EXZ61_13115"/>
<keyword evidence="2" id="KW-1185">Reference proteome</keyword>